<feature type="region of interest" description="Disordered" evidence="1">
    <location>
        <begin position="1"/>
        <end position="35"/>
    </location>
</feature>
<organism evidence="2 3">
    <name type="scientific">Conoideocrella luteorostrata</name>
    <dbReference type="NCBI Taxonomy" id="1105319"/>
    <lineage>
        <taxon>Eukaryota</taxon>
        <taxon>Fungi</taxon>
        <taxon>Dikarya</taxon>
        <taxon>Ascomycota</taxon>
        <taxon>Pezizomycotina</taxon>
        <taxon>Sordariomycetes</taxon>
        <taxon>Hypocreomycetidae</taxon>
        <taxon>Hypocreales</taxon>
        <taxon>Clavicipitaceae</taxon>
        <taxon>Conoideocrella</taxon>
    </lineage>
</organism>
<evidence type="ECO:0000313" key="3">
    <source>
        <dbReference type="Proteomes" id="UP001251528"/>
    </source>
</evidence>
<name>A0AAJ0CBZ0_9HYPO</name>
<evidence type="ECO:0000256" key="1">
    <source>
        <dbReference type="SAM" id="MobiDB-lite"/>
    </source>
</evidence>
<keyword evidence="3" id="KW-1185">Reference proteome</keyword>
<dbReference type="AlphaFoldDB" id="A0AAJ0CBZ0"/>
<dbReference type="Proteomes" id="UP001251528">
    <property type="component" value="Unassembled WGS sequence"/>
</dbReference>
<evidence type="ECO:0000313" key="2">
    <source>
        <dbReference type="EMBL" id="KAK2589697.1"/>
    </source>
</evidence>
<gene>
    <name evidence="2" type="ORF">QQS21_012622</name>
</gene>
<reference evidence="2" key="1">
    <citation type="submission" date="2023-06" db="EMBL/GenBank/DDBJ databases">
        <title>Conoideocrella luteorostrata (Hypocreales: Clavicipitaceae), a potential biocontrol fungus for elongate hemlock scale in United States Christmas tree production areas.</title>
        <authorList>
            <person name="Barrett H."/>
            <person name="Lovett B."/>
            <person name="Macias A.M."/>
            <person name="Stajich J.E."/>
            <person name="Kasson M.T."/>
        </authorList>
    </citation>
    <scope>NUCLEOTIDE SEQUENCE</scope>
    <source>
        <strain evidence="2">ARSEF 14590</strain>
    </source>
</reference>
<sequence length="143" mass="15784">MSTQQRDQPVRPSGRSGWDTQPIGNPATANWDMPVSQGDLKKLADGFVPEMMEDKWLCFSEASDAEGNVMTVYLCRSWTRKEHIALRLQLASSEAGQRGGARITEITWERSDEEPDLGLEDAKELATMVCDGVLGCSLGGYED</sequence>
<comment type="caution">
    <text evidence="2">The sequence shown here is derived from an EMBL/GenBank/DDBJ whole genome shotgun (WGS) entry which is preliminary data.</text>
</comment>
<accession>A0AAJ0CBZ0</accession>
<proteinExistence type="predicted"/>
<protein>
    <submittedName>
        <fullName evidence="2">Uncharacterized protein</fullName>
    </submittedName>
</protein>
<dbReference type="EMBL" id="JASWJB010000578">
    <property type="protein sequence ID" value="KAK2589697.1"/>
    <property type="molecule type" value="Genomic_DNA"/>
</dbReference>